<dbReference type="FunFam" id="2.60.120.330:FF:000012">
    <property type="entry name" value="Gibberellin 20 oxidase 1"/>
    <property type="match status" value="1"/>
</dbReference>
<dbReference type="PRINTS" id="PR00682">
    <property type="entry name" value="IPNSYNTHASE"/>
</dbReference>
<evidence type="ECO:0000256" key="2">
    <source>
        <dbReference type="ARBA" id="ARBA00023004"/>
    </source>
</evidence>
<organism evidence="6 7">
    <name type="scientific">Ilex paraguariensis</name>
    <name type="common">yerba mate</name>
    <dbReference type="NCBI Taxonomy" id="185542"/>
    <lineage>
        <taxon>Eukaryota</taxon>
        <taxon>Viridiplantae</taxon>
        <taxon>Streptophyta</taxon>
        <taxon>Embryophyta</taxon>
        <taxon>Tracheophyta</taxon>
        <taxon>Spermatophyta</taxon>
        <taxon>Magnoliopsida</taxon>
        <taxon>eudicotyledons</taxon>
        <taxon>Gunneridae</taxon>
        <taxon>Pentapetalae</taxon>
        <taxon>asterids</taxon>
        <taxon>campanulids</taxon>
        <taxon>Aquifoliales</taxon>
        <taxon>Aquifoliaceae</taxon>
        <taxon>Ilex</taxon>
    </lineage>
</organism>
<keyword evidence="3" id="KW-0560">Oxidoreductase</keyword>
<name>A0ABC8UFD5_9AQUA</name>
<keyword evidence="1 3" id="KW-0479">Metal-binding</keyword>
<comment type="similarity">
    <text evidence="3">Belongs to the iron/ascorbate-dependent oxidoreductase family.</text>
</comment>
<keyword evidence="7" id="KW-1185">Reference proteome</keyword>
<dbReference type="InterPro" id="IPR044861">
    <property type="entry name" value="IPNS-like_FE2OG_OXY"/>
</dbReference>
<comment type="caution">
    <text evidence="6">The sequence shown here is derived from an EMBL/GenBank/DDBJ whole genome shotgun (WGS) entry which is preliminary data.</text>
</comment>
<dbReference type="PANTHER" id="PTHR47990">
    <property type="entry name" value="2-OXOGLUTARATE (2OG) AND FE(II)-DEPENDENT OXYGENASE SUPERFAMILY PROTEIN-RELATED"/>
    <property type="match status" value="1"/>
</dbReference>
<feature type="domain" description="Fe2OG dioxygenase" evidence="5">
    <location>
        <begin position="197"/>
        <end position="299"/>
    </location>
</feature>
<dbReference type="AlphaFoldDB" id="A0ABC8UFD5"/>
<evidence type="ECO:0000313" key="6">
    <source>
        <dbReference type="EMBL" id="CAK9179730.1"/>
    </source>
</evidence>
<feature type="coiled-coil region" evidence="4">
    <location>
        <begin position="424"/>
        <end position="454"/>
    </location>
</feature>
<dbReference type="InterPro" id="IPR050231">
    <property type="entry name" value="Iron_ascorbate_oxido_reductase"/>
</dbReference>
<dbReference type="Proteomes" id="UP001642360">
    <property type="component" value="Unassembled WGS sequence"/>
</dbReference>
<reference evidence="6 7" key="1">
    <citation type="submission" date="2024-02" db="EMBL/GenBank/DDBJ databases">
        <authorList>
            <person name="Vignale AGUSTIN F."/>
            <person name="Sosa J E."/>
            <person name="Modenutti C."/>
        </authorList>
    </citation>
    <scope>NUCLEOTIDE SEQUENCE [LARGE SCALE GENOMIC DNA]</scope>
</reference>
<dbReference type="InterPro" id="IPR027443">
    <property type="entry name" value="IPNS-like_sf"/>
</dbReference>
<dbReference type="GO" id="GO:0016705">
    <property type="term" value="F:oxidoreductase activity, acting on paired donors, with incorporation or reduction of molecular oxygen"/>
    <property type="evidence" value="ECO:0007669"/>
    <property type="project" value="UniProtKB-ARBA"/>
</dbReference>
<sequence>MEVDAVFIQATKHCPKLAVVEADDIPLIDLSVLKSHNSSEPDATAIRLLIYEIGEACKNWGFFQVINHGVPFKRRKNLEIVARKFFAMSKEEKKKVSRDDVIPFLGYYDTEHTKNVRDWKEVFDLTVENPTLFPVSHEPDDKELREYINQWPKNPPELREECEHYAEEVQKLAYKLLELISMSLGLPANHLNGFYNDHTSFIRLNHYPPCPVPHLALGVGGHKDAGALTILAQDDVGGFEVKRKTDGEWIRVKPTHDAYIINVGDIIQVWSNDRYESVEHRATLNSKKDRISIPFFFNPAHYTIVEPLEELIDDQNLAKYKPYNWGKFFATRKRCNFQKLEVENIQISHFRRRQWKAVKAVCSSSLVQTTHKHNQQLLNLALELSSPDAQAFDFSFNTGGEKSTVKPQAPIKLEAFILFLLDHRERAKHDYEQLKKTVDELQAFEQNVKLVKELKL</sequence>
<dbReference type="PROSITE" id="PS51471">
    <property type="entry name" value="FE2OG_OXY"/>
    <property type="match status" value="1"/>
</dbReference>
<dbReference type="Pfam" id="PF03171">
    <property type="entry name" value="2OG-FeII_Oxy"/>
    <property type="match status" value="1"/>
</dbReference>
<dbReference type="EMBL" id="CAUOFW020007591">
    <property type="protein sequence ID" value="CAK9179730.1"/>
    <property type="molecule type" value="Genomic_DNA"/>
</dbReference>
<keyword evidence="2 3" id="KW-0408">Iron</keyword>
<proteinExistence type="inferred from homology"/>
<evidence type="ECO:0000256" key="3">
    <source>
        <dbReference type="RuleBase" id="RU003682"/>
    </source>
</evidence>
<dbReference type="Gene3D" id="2.60.120.330">
    <property type="entry name" value="B-lactam Antibiotic, Isopenicillin N Synthase, Chain"/>
    <property type="match status" value="1"/>
</dbReference>
<dbReference type="SUPFAM" id="SSF51197">
    <property type="entry name" value="Clavaminate synthase-like"/>
    <property type="match status" value="1"/>
</dbReference>
<dbReference type="GO" id="GO:0046872">
    <property type="term" value="F:metal ion binding"/>
    <property type="evidence" value="ECO:0007669"/>
    <property type="project" value="UniProtKB-KW"/>
</dbReference>
<evidence type="ECO:0000256" key="4">
    <source>
        <dbReference type="SAM" id="Coils"/>
    </source>
</evidence>
<evidence type="ECO:0000259" key="5">
    <source>
        <dbReference type="PROSITE" id="PS51471"/>
    </source>
</evidence>
<accession>A0ABC8UFD5</accession>
<dbReference type="InterPro" id="IPR026992">
    <property type="entry name" value="DIOX_N"/>
</dbReference>
<evidence type="ECO:0000256" key="1">
    <source>
        <dbReference type="ARBA" id="ARBA00022723"/>
    </source>
</evidence>
<keyword evidence="4" id="KW-0175">Coiled coil</keyword>
<dbReference type="Pfam" id="PF14226">
    <property type="entry name" value="DIOX_N"/>
    <property type="match status" value="1"/>
</dbReference>
<gene>
    <name evidence="6" type="ORF">ILEXP_LOCUS49684</name>
</gene>
<protein>
    <recommendedName>
        <fullName evidence="5">Fe2OG dioxygenase domain-containing protein</fullName>
    </recommendedName>
</protein>
<evidence type="ECO:0000313" key="7">
    <source>
        <dbReference type="Proteomes" id="UP001642360"/>
    </source>
</evidence>
<dbReference type="InterPro" id="IPR005123">
    <property type="entry name" value="Oxoglu/Fe-dep_dioxygenase_dom"/>
</dbReference>